<dbReference type="OrthoDB" id="2418158at2"/>
<dbReference type="AlphaFoldDB" id="A0A9Q8CJJ4"/>
<dbReference type="EMBL" id="SCWD01000004">
    <property type="protein sequence ID" value="TDM00691.1"/>
    <property type="molecule type" value="Genomic_DNA"/>
</dbReference>
<evidence type="ECO:0000313" key="1">
    <source>
        <dbReference type="EMBL" id="TDM00691.1"/>
    </source>
</evidence>
<evidence type="ECO:0000313" key="2">
    <source>
        <dbReference type="Proteomes" id="UP000295280"/>
    </source>
</evidence>
<accession>A0A9Q8CJJ4</accession>
<comment type="caution">
    <text evidence="1">The sequence shown here is derived from an EMBL/GenBank/DDBJ whole genome shotgun (WGS) entry which is preliminary data.</text>
</comment>
<dbReference type="RefSeq" id="WP_133418187.1">
    <property type="nucleotide sequence ID" value="NZ_SCWD01000004.1"/>
</dbReference>
<protein>
    <submittedName>
        <fullName evidence="1">Uncharacterized protein</fullName>
    </submittedName>
</protein>
<name>A0A9Q8CJJ4_9STAP</name>
<organism evidence="1 2">
    <name type="scientific">Macrococcus carouselicus</name>
    <dbReference type="NCBI Taxonomy" id="69969"/>
    <lineage>
        <taxon>Bacteria</taxon>
        <taxon>Bacillati</taxon>
        <taxon>Bacillota</taxon>
        <taxon>Bacilli</taxon>
        <taxon>Bacillales</taxon>
        <taxon>Staphylococcaceae</taxon>
        <taxon>Macrococcus</taxon>
    </lineage>
</organism>
<keyword evidence="2" id="KW-1185">Reference proteome</keyword>
<gene>
    <name evidence="1" type="ORF">ERX40_09115</name>
</gene>
<reference evidence="1 2" key="1">
    <citation type="submission" date="2019-01" db="EMBL/GenBank/DDBJ databases">
        <title>Draft genome sequences of the type strains of six Macrococcus species.</title>
        <authorList>
            <person name="Mazhar S."/>
            <person name="Altermann E."/>
            <person name="Hill C."/>
            <person name="Mcauliffe O."/>
        </authorList>
    </citation>
    <scope>NUCLEOTIDE SEQUENCE [LARGE SCALE GENOMIC DNA]</scope>
    <source>
        <strain evidence="1 2">ATCC 51828</strain>
    </source>
</reference>
<dbReference type="Proteomes" id="UP000295280">
    <property type="component" value="Unassembled WGS sequence"/>
</dbReference>
<sequence length="120" mass="14218">MSHVHLLAAWQQQNLEELKELIDKDVTATFVYRDGHVSYGDYNKLIEIFQQRFNTQQDWNFDIIHKSDRGEDSLVILKISREDKDYNQLDAPSICLFTFRMVDGINKLSRLHFELELDAQ</sequence>
<proteinExistence type="predicted"/>